<protein>
    <submittedName>
        <fullName evidence="2">Uncharacterized protein</fullName>
    </submittedName>
</protein>
<organism evidence="2 3">
    <name type="scientific">Lophiotrema nucula</name>
    <dbReference type="NCBI Taxonomy" id="690887"/>
    <lineage>
        <taxon>Eukaryota</taxon>
        <taxon>Fungi</taxon>
        <taxon>Dikarya</taxon>
        <taxon>Ascomycota</taxon>
        <taxon>Pezizomycotina</taxon>
        <taxon>Dothideomycetes</taxon>
        <taxon>Pleosporomycetidae</taxon>
        <taxon>Pleosporales</taxon>
        <taxon>Lophiotremataceae</taxon>
        <taxon>Lophiotrema</taxon>
    </lineage>
</organism>
<sequence>MDSSKFSDSSPLASNNRDSPAQDRDGRKHSKDRLPPATLEYNSPHRFPHSSNFATRTTPASAIAKPIVLDTYANSILPKQLTGLFVRPASYYLQPRMTTYYTPGGQPYVMPPVDAYGYSSVSSAALGSIWSNPQPGNYYRADHADYGSHSGMTLGLHPLQYVSTGLEGEDGENGDEPTSGTETPDGGSFEFGDDEGYFDGATLHGSPLGNHDYPAYFGYTFPSARGQGQELMTTSLPHQPFQQAQLSAPLEVSPDDLRKFCDLHGLAKQLPPSRLNNALYGKYIDIVEIESERVLLHHVPKKMLILFIGRERVTPFLRTVSEHDKSEQVLRMPPGSTNHVGLKILVAWMTRACKYETMSNIEPIRIPKHTFAAISLARILGVFGLHQDCDRVDRFLNNHHFRRPLYIDQVKEIWKLLPKDSKYTFRMIKQLSESLEANQRGFGKAQPDKEEILEFIENHPTLKARIMDQTKNEMWKPDHKGITMVEKEERQRATDMKTSEWKRYQQRAKTPPVLNIVFKET</sequence>
<dbReference type="OrthoDB" id="3793524at2759"/>
<feature type="region of interest" description="Disordered" evidence="1">
    <location>
        <begin position="164"/>
        <end position="193"/>
    </location>
</feature>
<evidence type="ECO:0000313" key="3">
    <source>
        <dbReference type="Proteomes" id="UP000799770"/>
    </source>
</evidence>
<accession>A0A6A5ZKI5</accession>
<feature type="compositionally biased region" description="Polar residues" evidence="1">
    <location>
        <begin position="1"/>
        <end position="19"/>
    </location>
</feature>
<evidence type="ECO:0000256" key="1">
    <source>
        <dbReference type="SAM" id="MobiDB-lite"/>
    </source>
</evidence>
<reference evidence="2" key="1">
    <citation type="journal article" date="2020" name="Stud. Mycol.">
        <title>101 Dothideomycetes genomes: a test case for predicting lifestyles and emergence of pathogens.</title>
        <authorList>
            <person name="Haridas S."/>
            <person name="Albert R."/>
            <person name="Binder M."/>
            <person name="Bloem J."/>
            <person name="Labutti K."/>
            <person name="Salamov A."/>
            <person name="Andreopoulos B."/>
            <person name="Baker S."/>
            <person name="Barry K."/>
            <person name="Bills G."/>
            <person name="Bluhm B."/>
            <person name="Cannon C."/>
            <person name="Castanera R."/>
            <person name="Culley D."/>
            <person name="Daum C."/>
            <person name="Ezra D."/>
            <person name="Gonzalez J."/>
            <person name="Henrissat B."/>
            <person name="Kuo A."/>
            <person name="Liang C."/>
            <person name="Lipzen A."/>
            <person name="Lutzoni F."/>
            <person name="Magnuson J."/>
            <person name="Mondo S."/>
            <person name="Nolan M."/>
            <person name="Ohm R."/>
            <person name="Pangilinan J."/>
            <person name="Park H.-J."/>
            <person name="Ramirez L."/>
            <person name="Alfaro M."/>
            <person name="Sun H."/>
            <person name="Tritt A."/>
            <person name="Yoshinaga Y."/>
            <person name="Zwiers L.-H."/>
            <person name="Turgeon B."/>
            <person name="Goodwin S."/>
            <person name="Spatafora J."/>
            <person name="Crous P."/>
            <person name="Grigoriev I."/>
        </authorList>
    </citation>
    <scope>NUCLEOTIDE SEQUENCE</scope>
    <source>
        <strain evidence="2">CBS 627.86</strain>
    </source>
</reference>
<dbReference type="EMBL" id="ML977316">
    <property type="protein sequence ID" value="KAF2118761.1"/>
    <property type="molecule type" value="Genomic_DNA"/>
</dbReference>
<keyword evidence="3" id="KW-1185">Reference proteome</keyword>
<dbReference type="AlphaFoldDB" id="A0A6A5ZKI5"/>
<gene>
    <name evidence="2" type="ORF">BDV96DRAFT_642937</name>
</gene>
<evidence type="ECO:0000313" key="2">
    <source>
        <dbReference type="EMBL" id="KAF2118761.1"/>
    </source>
</evidence>
<dbReference type="Proteomes" id="UP000799770">
    <property type="component" value="Unassembled WGS sequence"/>
</dbReference>
<name>A0A6A5ZKI5_9PLEO</name>
<feature type="region of interest" description="Disordered" evidence="1">
    <location>
        <begin position="1"/>
        <end position="54"/>
    </location>
</feature>
<proteinExistence type="predicted"/>